<evidence type="ECO:0000313" key="3">
    <source>
        <dbReference type="Proteomes" id="UP001604336"/>
    </source>
</evidence>
<dbReference type="Proteomes" id="UP001604336">
    <property type="component" value="Unassembled WGS sequence"/>
</dbReference>
<proteinExistence type="predicted"/>
<sequence>MAKRKNRGQTMLESIRNASTSQHDNEAERIPQTHEALMAATGKYADNVSGGSKSERIQPEEFNETLADVPFDEQELEEVRYRIFESVIGSKGHGHGHVRTMGLGPTPSQLKSKQDAHSEMEAHYEEKLKTMEEDHNNQRNENEQRMKTYDDQLASLRSEIELM</sequence>
<gene>
    <name evidence="2" type="ORF">Adt_11619</name>
</gene>
<feature type="region of interest" description="Disordered" evidence="1">
    <location>
        <begin position="45"/>
        <end position="69"/>
    </location>
</feature>
<comment type="caution">
    <text evidence="2">The sequence shown here is derived from an EMBL/GenBank/DDBJ whole genome shotgun (WGS) entry which is preliminary data.</text>
</comment>
<feature type="compositionally biased region" description="Polar residues" evidence="1">
    <location>
        <begin position="8"/>
        <end position="22"/>
    </location>
</feature>
<organism evidence="2 3">
    <name type="scientific">Abeliophyllum distichum</name>
    <dbReference type="NCBI Taxonomy" id="126358"/>
    <lineage>
        <taxon>Eukaryota</taxon>
        <taxon>Viridiplantae</taxon>
        <taxon>Streptophyta</taxon>
        <taxon>Embryophyta</taxon>
        <taxon>Tracheophyta</taxon>
        <taxon>Spermatophyta</taxon>
        <taxon>Magnoliopsida</taxon>
        <taxon>eudicotyledons</taxon>
        <taxon>Gunneridae</taxon>
        <taxon>Pentapetalae</taxon>
        <taxon>asterids</taxon>
        <taxon>lamiids</taxon>
        <taxon>Lamiales</taxon>
        <taxon>Oleaceae</taxon>
        <taxon>Forsythieae</taxon>
        <taxon>Abeliophyllum</taxon>
    </lineage>
</organism>
<dbReference type="AlphaFoldDB" id="A0ABD1UPT3"/>
<keyword evidence="3" id="KW-1185">Reference proteome</keyword>
<evidence type="ECO:0000256" key="1">
    <source>
        <dbReference type="SAM" id="MobiDB-lite"/>
    </source>
</evidence>
<reference evidence="3" key="1">
    <citation type="submission" date="2024-07" db="EMBL/GenBank/DDBJ databases">
        <title>Two chromosome-level genome assemblies of Korean endemic species Abeliophyllum distichum and Forsythia ovata (Oleaceae).</title>
        <authorList>
            <person name="Jang H."/>
        </authorList>
    </citation>
    <scope>NUCLEOTIDE SEQUENCE [LARGE SCALE GENOMIC DNA]</scope>
</reference>
<dbReference type="EMBL" id="JBFOLK010000003">
    <property type="protein sequence ID" value="KAL2526565.1"/>
    <property type="molecule type" value="Genomic_DNA"/>
</dbReference>
<feature type="compositionally biased region" description="Basic and acidic residues" evidence="1">
    <location>
        <begin position="112"/>
        <end position="150"/>
    </location>
</feature>
<protein>
    <submittedName>
        <fullName evidence="2">Uncharacterized protein</fullName>
    </submittedName>
</protein>
<evidence type="ECO:0000313" key="2">
    <source>
        <dbReference type="EMBL" id="KAL2526565.1"/>
    </source>
</evidence>
<feature type="region of interest" description="Disordered" evidence="1">
    <location>
        <begin position="1"/>
        <end position="28"/>
    </location>
</feature>
<feature type="region of interest" description="Disordered" evidence="1">
    <location>
        <begin position="90"/>
        <end position="163"/>
    </location>
</feature>
<name>A0ABD1UPT3_9LAMI</name>
<accession>A0ABD1UPT3</accession>